<evidence type="ECO:0008006" key="4">
    <source>
        <dbReference type="Google" id="ProtNLM"/>
    </source>
</evidence>
<sequence length="126" mass="14733">MRTLKNYLPIVLIMLFSMPVAYAQDVDVEKDEVLKAMNKFEGLGLSSDKEEKLKETNRNVVNDIFSIAKSSDSKEEKTRRFRKAQEKNAKVFKDLLGENDFKKYKKKVKKELRPFKRKAKLVGFLL</sequence>
<reference evidence="2 3" key="1">
    <citation type="submission" date="2018-04" db="EMBL/GenBank/DDBJ databases">
        <title>Complete genome uncultured novel isolate.</title>
        <authorList>
            <person name="Merlino G."/>
        </authorList>
    </citation>
    <scope>NUCLEOTIDE SEQUENCE [LARGE SCALE GENOMIC DNA]</scope>
    <source>
        <strain evidence="3">R1DC9</strain>
    </source>
</reference>
<name>A0A4D7JU21_9BACT</name>
<feature type="chain" id="PRO_5020744531" description="DUF4168 domain-containing protein" evidence="1">
    <location>
        <begin position="24"/>
        <end position="126"/>
    </location>
</feature>
<feature type="signal peptide" evidence="1">
    <location>
        <begin position="1"/>
        <end position="23"/>
    </location>
</feature>
<proteinExistence type="predicted"/>
<gene>
    <name evidence="2" type="ORF">DCC35_13445</name>
</gene>
<evidence type="ECO:0000313" key="2">
    <source>
        <dbReference type="EMBL" id="QCK15676.1"/>
    </source>
</evidence>
<evidence type="ECO:0000256" key="1">
    <source>
        <dbReference type="SAM" id="SignalP"/>
    </source>
</evidence>
<dbReference type="RefSeq" id="WP_137091273.1">
    <property type="nucleotide sequence ID" value="NZ_CP028923.1"/>
</dbReference>
<protein>
    <recommendedName>
        <fullName evidence="4">DUF4168 domain-containing protein</fullName>
    </recommendedName>
</protein>
<keyword evidence="3" id="KW-1185">Reference proteome</keyword>
<accession>A0A4D7JU21</accession>
<organism evidence="2 3">
    <name type="scientific">Mangrovivirga cuniculi</name>
    <dbReference type="NCBI Taxonomy" id="2715131"/>
    <lineage>
        <taxon>Bacteria</taxon>
        <taxon>Pseudomonadati</taxon>
        <taxon>Bacteroidota</taxon>
        <taxon>Cytophagia</taxon>
        <taxon>Cytophagales</taxon>
        <taxon>Mangrovivirgaceae</taxon>
        <taxon>Mangrovivirga</taxon>
    </lineage>
</organism>
<dbReference type="AlphaFoldDB" id="A0A4D7JU21"/>
<dbReference type="EMBL" id="CP028923">
    <property type="protein sequence ID" value="QCK15676.1"/>
    <property type="molecule type" value="Genomic_DNA"/>
</dbReference>
<dbReference type="Proteomes" id="UP000298616">
    <property type="component" value="Chromosome"/>
</dbReference>
<dbReference type="OrthoDB" id="826101at2"/>
<evidence type="ECO:0000313" key="3">
    <source>
        <dbReference type="Proteomes" id="UP000298616"/>
    </source>
</evidence>
<keyword evidence="1" id="KW-0732">Signal</keyword>
<dbReference type="KEGG" id="fpf:DCC35_13445"/>